<dbReference type="STRING" id="1470434.AZF00_01470"/>
<keyword evidence="1" id="KW-1133">Transmembrane helix</keyword>
<keyword evidence="1" id="KW-0472">Membrane</keyword>
<organism evidence="2 3">
    <name type="scientific">Zhongshania aliphaticivorans</name>
    <dbReference type="NCBI Taxonomy" id="1470434"/>
    <lineage>
        <taxon>Bacteria</taxon>
        <taxon>Pseudomonadati</taxon>
        <taxon>Pseudomonadota</taxon>
        <taxon>Gammaproteobacteria</taxon>
        <taxon>Cellvibrionales</taxon>
        <taxon>Spongiibacteraceae</taxon>
        <taxon>Zhongshania</taxon>
    </lineage>
</organism>
<keyword evidence="1" id="KW-0812">Transmembrane</keyword>
<sequence length="66" mass="6718">METTMANASSSVSSVMVIVVLAFVIGNAGVGTYVRKKGGSAKLAQLVSSLTTLIVLLGGVMLYVRG</sequence>
<feature type="transmembrane region" description="Helical" evidence="1">
    <location>
        <begin position="46"/>
        <end position="64"/>
    </location>
</feature>
<reference evidence="2 3" key="1">
    <citation type="submission" date="2015-12" db="EMBL/GenBank/DDBJ databases">
        <authorList>
            <person name="Shamseldin A."/>
            <person name="Moawad H."/>
            <person name="Abd El-Rahim W.M."/>
            <person name="Sadowsky M.J."/>
        </authorList>
    </citation>
    <scope>NUCLEOTIDE SEQUENCE [LARGE SCALE GENOMIC DNA]</scope>
    <source>
        <strain evidence="2 3">SM2</strain>
    </source>
</reference>
<protein>
    <submittedName>
        <fullName evidence="2">Uncharacterized protein</fullName>
    </submittedName>
</protein>
<evidence type="ECO:0000313" key="3">
    <source>
        <dbReference type="Proteomes" id="UP000074119"/>
    </source>
</evidence>
<feature type="transmembrane region" description="Helical" evidence="1">
    <location>
        <begin position="12"/>
        <end position="34"/>
    </location>
</feature>
<dbReference type="Proteomes" id="UP000074119">
    <property type="component" value="Chromosome"/>
</dbReference>
<evidence type="ECO:0000256" key="1">
    <source>
        <dbReference type="SAM" id="Phobius"/>
    </source>
</evidence>
<accession>A0A127M1D1</accession>
<name>A0A127M1D1_9GAMM</name>
<proteinExistence type="predicted"/>
<dbReference type="RefSeq" id="WP_008251127.1">
    <property type="nucleotide sequence ID" value="NZ_CP014544.1"/>
</dbReference>
<evidence type="ECO:0000313" key="2">
    <source>
        <dbReference type="EMBL" id="AMO67052.1"/>
    </source>
</evidence>
<dbReference type="KEGG" id="zal:AZF00_01470"/>
<gene>
    <name evidence="2" type="ORF">AZF00_01470</name>
</gene>
<dbReference type="AlphaFoldDB" id="A0A127M1D1"/>
<dbReference type="EMBL" id="CP014544">
    <property type="protein sequence ID" value="AMO67052.1"/>
    <property type="molecule type" value="Genomic_DNA"/>
</dbReference>